<protein>
    <submittedName>
        <fullName evidence="1">E3 ubiquitin-protein ligase RGLG2</fullName>
    </submittedName>
</protein>
<dbReference type="EMBL" id="KK112657">
    <property type="protein sequence ID" value="KFM58215.1"/>
    <property type="molecule type" value="Genomic_DNA"/>
</dbReference>
<proteinExistence type="predicted"/>
<accession>A0A087SZC6</accession>
<evidence type="ECO:0000313" key="2">
    <source>
        <dbReference type="Proteomes" id="UP000054359"/>
    </source>
</evidence>
<dbReference type="PANTHER" id="PTHR45751">
    <property type="entry name" value="COPINE FAMILY PROTEIN 1"/>
    <property type="match status" value="1"/>
</dbReference>
<dbReference type="PANTHER" id="PTHR45751:SF53">
    <property type="entry name" value="VWFA DOMAIN-CONTAINING PROTEIN"/>
    <property type="match status" value="1"/>
</dbReference>
<dbReference type="AlphaFoldDB" id="A0A087SZC6"/>
<organism evidence="1 2">
    <name type="scientific">Stegodyphus mimosarum</name>
    <name type="common">African social velvet spider</name>
    <dbReference type="NCBI Taxonomy" id="407821"/>
    <lineage>
        <taxon>Eukaryota</taxon>
        <taxon>Metazoa</taxon>
        <taxon>Ecdysozoa</taxon>
        <taxon>Arthropoda</taxon>
        <taxon>Chelicerata</taxon>
        <taxon>Arachnida</taxon>
        <taxon>Araneae</taxon>
        <taxon>Araneomorphae</taxon>
        <taxon>Entelegynae</taxon>
        <taxon>Eresoidea</taxon>
        <taxon>Eresidae</taxon>
        <taxon>Stegodyphus</taxon>
    </lineage>
</organism>
<keyword evidence="2" id="KW-1185">Reference proteome</keyword>
<dbReference type="GO" id="GO:0004842">
    <property type="term" value="F:ubiquitin-protein transferase activity"/>
    <property type="evidence" value="ECO:0007669"/>
    <property type="project" value="TreeGrafter"/>
</dbReference>
<reference evidence="1 2" key="1">
    <citation type="submission" date="2013-11" db="EMBL/GenBank/DDBJ databases">
        <title>Genome sequencing of Stegodyphus mimosarum.</title>
        <authorList>
            <person name="Bechsgaard J."/>
        </authorList>
    </citation>
    <scope>NUCLEOTIDE SEQUENCE [LARGE SCALE GENOMIC DNA]</scope>
</reference>
<feature type="non-terminal residue" evidence="1">
    <location>
        <position position="111"/>
    </location>
</feature>
<dbReference type="STRING" id="407821.A0A087SZC6"/>
<gene>
    <name evidence="1" type="ORF">X975_11321</name>
</gene>
<sequence length="111" mass="12975">MVALLLFMFATVVALILFDKYEEEHEMQTQNSRPFTEEPRAERDYSTCSIFTVLGFTREEVRSFTAFRDHFRSYAEVTGAMRRAGLDRMRLIVGIDFSGSNEWQGRRTFKG</sequence>
<dbReference type="Proteomes" id="UP000054359">
    <property type="component" value="Unassembled WGS sequence"/>
</dbReference>
<dbReference type="GO" id="GO:0005634">
    <property type="term" value="C:nucleus"/>
    <property type="evidence" value="ECO:0007669"/>
    <property type="project" value="TreeGrafter"/>
</dbReference>
<dbReference type="OrthoDB" id="5855668at2759"/>
<dbReference type="InterPro" id="IPR052079">
    <property type="entry name" value="E3_ligase/Copine_domain"/>
</dbReference>
<name>A0A087SZC6_STEMI</name>
<evidence type="ECO:0000313" key="1">
    <source>
        <dbReference type="EMBL" id="KFM58215.1"/>
    </source>
</evidence>
<dbReference type="GO" id="GO:0016567">
    <property type="term" value="P:protein ubiquitination"/>
    <property type="evidence" value="ECO:0007669"/>
    <property type="project" value="TreeGrafter"/>
</dbReference>